<gene>
    <name evidence="6" type="ORF">FCM35_KLT05643</name>
</gene>
<reference evidence="6" key="1">
    <citation type="submission" date="2020-01" db="EMBL/GenBank/DDBJ databases">
        <title>Genome sequence of Kobresia littledalei, the first chromosome-level genome in the family Cyperaceae.</title>
        <authorList>
            <person name="Qu G."/>
        </authorList>
    </citation>
    <scope>NUCLEOTIDE SEQUENCE</scope>
    <source>
        <strain evidence="6">C.B.Clarke</strain>
        <tissue evidence="6">Leaf</tissue>
    </source>
</reference>
<evidence type="ECO:0000256" key="3">
    <source>
        <dbReference type="ARBA" id="ARBA00022801"/>
    </source>
</evidence>
<dbReference type="InterPro" id="IPR035669">
    <property type="entry name" value="SGNH_plant_lipase-like"/>
</dbReference>
<evidence type="ECO:0000313" key="6">
    <source>
        <dbReference type="EMBL" id="KAF3328565.1"/>
    </source>
</evidence>
<dbReference type="OrthoDB" id="1600564at2759"/>
<dbReference type="InterPro" id="IPR001087">
    <property type="entry name" value="GDSL"/>
</dbReference>
<dbReference type="Pfam" id="PF00657">
    <property type="entry name" value="Lipase_GDSL"/>
    <property type="match status" value="1"/>
</dbReference>
<evidence type="ECO:0000256" key="1">
    <source>
        <dbReference type="ARBA" id="ARBA00008668"/>
    </source>
</evidence>
<protein>
    <submittedName>
        <fullName evidence="6">Putative esterase</fullName>
    </submittedName>
</protein>
<proteinExistence type="inferred from homology"/>
<name>A0A833QL42_9POAL</name>
<feature type="signal peptide" evidence="5">
    <location>
        <begin position="1"/>
        <end position="27"/>
    </location>
</feature>
<dbReference type="InterPro" id="IPR036514">
    <property type="entry name" value="SGNH_hydro_sf"/>
</dbReference>
<dbReference type="Proteomes" id="UP000623129">
    <property type="component" value="Unassembled WGS sequence"/>
</dbReference>
<sequence length="375" mass="41317">MAFSSLPSLSITVWLLLWADSFRHCYSIHQNYSSLFSFGDSLTDTGNLLATGSLSFPSIGRYPYGMTYFGRPTGRCSDGRLIVDFIAQQFGLPMLPPYLAHGGNFRQGLNFAVAGATALDAEFFHEIGIGHILWTNHSLNAQLLWFEELKPLLCNTTKECNDYFGKALFLVGEIGGNDYNYAFFLGKRLEEVQSYVPKVIGAVVAATERLINNGARHLVVPGNLPVGCSPMYLTLFSSPNKNDYNTKNGCLKKLNQFAKYHNSLLQGELKKLQKKYPMTRIIYADYYGAAIPFTYSPNHFGFTHGALATCCGGGGPYNFNPSARCGRNGSRVCTNPSSYANWDGIHLTEAAYHAMATSLLHGSNTIPPLLQTSEN</sequence>
<evidence type="ECO:0000256" key="4">
    <source>
        <dbReference type="ARBA" id="ARBA00023180"/>
    </source>
</evidence>
<dbReference type="GO" id="GO:0016788">
    <property type="term" value="F:hydrolase activity, acting on ester bonds"/>
    <property type="evidence" value="ECO:0007669"/>
    <property type="project" value="InterPro"/>
</dbReference>
<dbReference type="AlphaFoldDB" id="A0A833QL42"/>
<organism evidence="6 7">
    <name type="scientific">Carex littledalei</name>
    <dbReference type="NCBI Taxonomy" id="544730"/>
    <lineage>
        <taxon>Eukaryota</taxon>
        <taxon>Viridiplantae</taxon>
        <taxon>Streptophyta</taxon>
        <taxon>Embryophyta</taxon>
        <taxon>Tracheophyta</taxon>
        <taxon>Spermatophyta</taxon>
        <taxon>Magnoliopsida</taxon>
        <taxon>Liliopsida</taxon>
        <taxon>Poales</taxon>
        <taxon>Cyperaceae</taxon>
        <taxon>Cyperoideae</taxon>
        <taxon>Cariceae</taxon>
        <taxon>Carex</taxon>
        <taxon>Carex subgen. Euthyceras</taxon>
    </lineage>
</organism>
<accession>A0A833QL42</accession>
<dbReference type="Gene3D" id="3.40.50.1110">
    <property type="entry name" value="SGNH hydrolase"/>
    <property type="match status" value="1"/>
</dbReference>
<comment type="caution">
    <text evidence="6">The sequence shown here is derived from an EMBL/GenBank/DDBJ whole genome shotgun (WGS) entry which is preliminary data.</text>
</comment>
<dbReference type="CDD" id="cd01837">
    <property type="entry name" value="SGNH_plant_lipase_like"/>
    <property type="match status" value="1"/>
</dbReference>
<dbReference type="PANTHER" id="PTHR22835">
    <property type="entry name" value="ZINC FINGER FYVE DOMAIN CONTAINING PROTEIN"/>
    <property type="match status" value="1"/>
</dbReference>
<dbReference type="EMBL" id="SWLB01000015">
    <property type="protein sequence ID" value="KAF3328565.1"/>
    <property type="molecule type" value="Genomic_DNA"/>
</dbReference>
<evidence type="ECO:0000256" key="5">
    <source>
        <dbReference type="SAM" id="SignalP"/>
    </source>
</evidence>
<evidence type="ECO:0000313" key="7">
    <source>
        <dbReference type="Proteomes" id="UP000623129"/>
    </source>
</evidence>
<evidence type="ECO:0000256" key="2">
    <source>
        <dbReference type="ARBA" id="ARBA00022729"/>
    </source>
</evidence>
<comment type="similarity">
    <text evidence="1">Belongs to the 'GDSL' lipolytic enzyme family.</text>
</comment>
<dbReference type="SUPFAM" id="SSF52266">
    <property type="entry name" value="SGNH hydrolase"/>
    <property type="match status" value="1"/>
</dbReference>
<dbReference type="PANTHER" id="PTHR22835:SF667">
    <property type="entry name" value="OS06G0129600 PROTEIN"/>
    <property type="match status" value="1"/>
</dbReference>
<keyword evidence="3" id="KW-0378">Hydrolase</keyword>
<keyword evidence="7" id="KW-1185">Reference proteome</keyword>
<feature type="chain" id="PRO_5032633726" evidence="5">
    <location>
        <begin position="28"/>
        <end position="375"/>
    </location>
</feature>
<keyword evidence="2 5" id="KW-0732">Signal</keyword>
<keyword evidence="4" id="KW-0325">Glycoprotein</keyword>